<evidence type="ECO:0000313" key="1">
    <source>
        <dbReference type="EMBL" id="MPN33072.1"/>
    </source>
</evidence>
<comment type="caution">
    <text evidence="1">The sequence shown here is derived from an EMBL/GenBank/DDBJ whole genome shotgun (WGS) entry which is preliminary data.</text>
</comment>
<reference evidence="1" key="1">
    <citation type="submission" date="2019-08" db="EMBL/GenBank/DDBJ databases">
        <authorList>
            <person name="Kucharzyk K."/>
            <person name="Murdoch R.W."/>
            <person name="Higgins S."/>
            <person name="Loffler F."/>
        </authorList>
    </citation>
    <scope>NUCLEOTIDE SEQUENCE</scope>
</reference>
<protein>
    <submittedName>
        <fullName evidence="1">Uncharacterized protein</fullName>
    </submittedName>
</protein>
<dbReference type="EMBL" id="VSSQ01085401">
    <property type="protein sequence ID" value="MPN33072.1"/>
    <property type="molecule type" value="Genomic_DNA"/>
</dbReference>
<dbReference type="AlphaFoldDB" id="A0A645H421"/>
<accession>A0A645H421</accession>
<organism evidence="1">
    <name type="scientific">bioreactor metagenome</name>
    <dbReference type="NCBI Taxonomy" id="1076179"/>
    <lineage>
        <taxon>unclassified sequences</taxon>
        <taxon>metagenomes</taxon>
        <taxon>ecological metagenomes</taxon>
    </lineage>
</organism>
<gene>
    <name evidence="1" type="ORF">SDC9_180555</name>
</gene>
<proteinExistence type="predicted"/>
<name>A0A645H421_9ZZZZ</name>
<sequence>MRRYKKLTAKKARRILDEFDKLNLKLYGQTVFRLVEKI</sequence>